<keyword evidence="3" id="KW-1185">Reference proteome</keyword>
<sequence>MAEVIGILSGAITFIDAGNKILRFLSDLRHAPQKIKAHQQHLRTMLQLIQGVRRDLDRLSNGTGVIPPALISQVDLDEVEDLIQQAVKKAGELETIFNGLVGRSDITSLQRSWKSLRAQDGILERFQDLTVLKDSLQAWLNRQTLLLSSRHSGTTENKEFAELVTSGNA</sequence>
<dbReference type="Proteomes" id="UP000627934">
    <property type="component" value="Unassembled WGS sequence"/>
</dbReference>
<reference evidence="2" key="2">
    <citation type="journal article" date="2018" name="DNA Res.">
        <title>Comparative genome and transcriptome analyses reveal adaptations to opportunistic infections in woody plant degrading pathogens of Botryosphaeriaceae.</title>
        <authorList>
            <person name="Yan J.Y."/>
            <person name="Zhao W.S."/>
            <person name="Chen Z."/>
            <person name="Xing Q.K."/>
            <person name="Zhang W."/>
            <person name="Chethana K.W.T."/>
            <person name="Xue M.F."/>
            <person name="Xu J.P."/>
            <person name="Phillips A.J.L."/>
            <person name="Wang Y."/>
            <person name="Liu J.H."/>
            <person name="Liu M."/>
            <person name="Zhou Y."/>
            <person name="Jayawardena R.S."/>
            <person name="Manawasinghe I.S."/>
            <person name="Huang J.B."/>
            <person name="Qiao G.H."/>
            <person name="Fu C.Y."/>
            <person name="Guo F.F."/>
            <person name="Dissanayake A.J."/>
            <person name="Peng Y.L."/>
            <person name="Hyde K.D."/>
            <person name="Li X.H."/>
        </authorList>
    </citation>
    <scope>NUCLEOTIDE SEQUENCE</scope>
    <source>
        <strain evidence="2">CSS-01s</strain>
    </source>
</reference>
<proteinExistence type="predicted"/>
<organism evidence="1 3">
    <name type="scientific">Lasiodiplodia theobromae</name>
    <dbReference type="NCBI Taxonomy" id="45133"/>
    <lineage>
        <taxon>Eukaryota</taxon>
        <taxon>Fungi</taxon>
        <taxon>Dikarya</taxon>
        <taxon>Ascomycota</taxon>
        <taxon>Pezizomycotina</taxon>
        <taxon>Dothideomycetes</taxon>
        <taxon>Dothideomycetes incertae sedis</taxon>
        <taxon>Botryosphaeriales</taxon>
        <taxon>Botryosphaeriaceae</taxon>
        <taxon>Lasiodiplodia</taxon>
    </lineage>
</organism>
<dbReference type="OrthoDB" id="3944214at2759"/>
<protein>
    <submittedName>
        <fullName evidence="1">Uncharacterized protein</fullName>
    </submittedName>
</protein>
<dbReference type="EMBL" id="VCHE01000032">
    <property type="protein sequence ID" value="KAB2575555.1"/>
    <property type="molecule type" value="Genomic_DNA"/>
</dbReference>
<gene>
    <name evidence="2" type="ORF">BFW01_g1343</name>
    <name evidence="1" type="ORF">DBV05_g5821</name>
</gene>
<comment type="caution">
    <text evidence="1">The sequence shown here is derived from an EMBL/GenBank/DDBJ whole genome shotgun (WGS) entry which is preliminary data.</text>
</comment>
<name>A0A5N5DCZ8_9PEZI</name>
<evidence type="ECO:0000313" key="2">
    <source>
        <dbReference type="EMBL" id="KAF9630781.1"/>
    </source>
</evidence>
<evidence type="ECO:0000313" key="3">
    <source>
        <dbReference type="Proteomes" id="UP000325902"/>
    </source>
</evidence>
<accession>A0A5N5DCZ8</accession>
<dbReference type="EMBL" id="MDYX01000041">
    <property type="protein sequence ID" value="KAF9630781.1"/>
    <property type="molecule type" value="Genomic_DNA"/>
</dbReference>
<dbReference type="AlphaFoldDB" id="A0A5N5DCZ8"/>
<reference evidence="2" key="1">
    <citation type="submission" date="2016-08" db="EMBL/GenBank/DDBJ databases">
        <authorList>
            <person name="Yan J."/>
        </authorList>
    </citation>
    <scope>NUCLEOTIDE SEQUENCE</scope>
    <source>
        <strain evidence="2">CSS-01s</strain>
    </source>
</reference>
<evidence type="ECO:0000313" key="1">
    <source>
        <dbReference type="EMBL" id="KAB2575555.1"/>
    </source>
</evidence>
<dbReference type="Proteomes" id="UP000325902">
    <property type="component" value="Unassembled WGS sequence"/>
</dbReference>
<reference evidence="1 3" key="3">
    <citation type="journal article" date="2019" name="Sci. Rep.">
        <title>A multi-omics analysis of the grapevine pathogen Lasiodiplodia theobromae reveals that temperature affects the expression of virulence- and pathogenicity-related genes.</title>
        <authorList>
            <person name="Felix C."/>
            <person name="Meneses R."/>
            <person name="Goncalves M.F.M."/>
            <person name="Tilleman L."/>
            <person name="Duarte A.S."/>
            <person name="Jorrin-Novo J.V."/>
            <person name="Van de Peer Y."/>
            <person name="Deforce D."/>
            <person name="Van Nieuwerburgh F."/>
            <person name="Esteves A.C."/>
            <person name="Alves A."/>
        </authorList>
    </citation>
    <scope>NUCLEOTIDE SEQUENCE [LARGE SCALE GENOMIC DNA]</scope>
    <source>
        <strain evidence="1 3">LA-SOL3</strain>
    </source>
</reference>